<evidence type="ECO:0000256" key="1">
    <source>
        <dbReference type="ARBA" id="ARBA00022628"/>
    </source>
</evidence>
<dbReference type="EMBL" id="BAAAZG010000001">
    <property type="protein sequence ID" value="GAA4057022.1"/>
    <property type="molecule type" value="Genomic_DNA"/>
</dbReference>
<sequence length="435" mass="46425">MHVEAPPEASPPSCATSFGEFVAGHARAGRLVVQPRMGFGSPEAMRRGLLAVRAADACAAGTITLDSYTRVGAHDRAARALAAGADLNGYPLVAHAVETTAAVLDGVAGGGFPVQVRHGSALPSAIVRTALRCGLTATEGGPVSYCLPYSRVPLADAIADWRTTCELLARTPGAHLESFGGCMLGQLCPPSLLVALSVLEGLFFRQHGLRSVSLSYAQQTHHGQDAEAVAALRLLAAEFLGDLDWHVVLYTYMGLFPQTARGAAALLEDSVRLAVATRAERLILKTRAEATRIPAIEDNVVALEDAHAAALRLRASAPPVPAPDLVRGTEVYREARTLVECVLDLSGDIGEAFAAAFARGYLDVPYCLHPDNRNRARTFLDDTGRLRWAAVGGMPLKPSPRGRNRRGTALESVELLRMLHWMRERFDNAPPGPRE</sequence>
<keyword evidence="5" id="KW-1185">Reference proteome</keyword>
<evidence type="ECO:0000256" key="2">
    <source>
        <dbReference type="ARBA" id="ARBA00023235"/>
    </source>
</evidence>
<protein>
    <submittedName>
        <fullName evidence="4">Methylaspartate mutase</fullName>
    </submittedName>
</protein>
<evidence type="ECO:0000313" key="4">
    <source>
        <dbReference type="EMBL" id="GAA4057022.1"/>
    </source>
</evidence>
<organism evidence="4 5">
    <name type="scientific">Actinomadura miaoliensis</name>
    <dbReference type="NCBI Taxonomy" id="430685"/>
    <lineage>
        <taxon>Bacteria</taxon>
        <taxon>Bacillati</taxon>
        <taxon>Actinomycetota</taxon>
        <taxon>Actinomycetes</taxon>
        <taxon>Streptosporangiales</taxon>
        <taxon>Thermomonosporaceae</taxon>
        <taxon>Actinomadura</taxon>
    </lineage>
</organism>
<keyword evidence="3" id="KW-0170">Cobalt</keyword>
<dbReference type="RefSeq" id="WP_344940141.1">
    <property type="nucleotide sequence ID" value="NZ_BAAAZG010000001.1"/>
</dbReference>
<dbReference type="Gene3D" id="3.20.20.240">
    <property type="entry name" value="Methylmalonyl-CoA mutase"/>
    <property type="match status" value="1"/>
</dbReference>
<dbReference type="Pfam" id="PF06368">
    <property type="entry name" value="Met_asp_mut_E"/>
    <property type="match status" value="1"/>
</dbReference>
<comment type="caution">
    <text evidence="4">The sequence shown here is derived from an EMBL/GenBank/DDBJ whole genome shotgun (WGS) entry which is preliminary data.</text>
</comment>
<keyword evidence="2" id="KW-0413">Isomerase</keyword>
<reference evidence="5" key="1">
    <citation type="journal article" date="2019" name="Int. J. Syst. Evol. Microbiol.">
        <title>The Global Catalogue of Microorganisms (GCM) 10K type strain sequencing project: providing services to taxonomists for standard genome sequencing and annotation.</title>
        <authorList>
            <consortium name="The Broad Institute Genomics Platform"/>
            <consortium name="The Broad Institute Genome Sequencing Center for Infectious Disease"/>
            <person name="Wu L."/>
            <person name="Ma J."/>
        </authorList>
    </citation>
    <scope>NUCLEOTIDE SEQUENCE [LARGE SCALE GENOMIC DNA]</scope>
    <source>
        <strain evidence="5">JCM 16702</strain>
    </source>
</reference>
<gene>
    <name evidence="4" type="ORF">GCM10022214_06030</name>
</gene>
<accession>A0ABP7V1W7</accession>
<name>A0ABP7V1W7_9ACTN</name>
<evidence type="ECO:0000256" key="3">
    <source>
        <dbReference type="ARBA" id="ARBA00023285"/>
    </source>
</evidence>
<dbReference type="InterPro" id="IPR006396">
    <property type="entry name" value="Glu_mut_E"/>
</dbReference>
<evidence type="ECO:0000313" key="5">
    <source>
        <dbReference type="Proteomes" id="UP001500683"/>
    </source>
</evidence>
<dbReference type="Proteomes" id="UP001500683">
    <property type="component" value="Unassembled WGS sequence"/>
</dbReference>
<dbReference type="PIRSF" id="PIRSF001495">
    <property type="entry name" value="Met_asp_mut_epsi"/>
    <property type="match status" value="1"/>
</dbReference>
<dbReference type="SUPFAM" id="SSF51703">
    <property type="entry name" value="Cobalamin (vitamin B12)-dependent enzymes"/>
    <property type="match status" value="1"/>
</dbReference>
<dbReference type="InterPro" id="IPR016176">
    <property type="entry name" value="Cbl-dep_enz_cat"/>
</dbReference>
<proteinExistence type="predicted"/>
<keyword evidence="1" id="KW-0846">Cobalamin</keyword>